<organism evidence="1 2">
    <name type="scientific">Brachionus calyciflorus</name>
    <dbReference type="NCBI Taxonomy" id="104777"/>
    <lineage>
        <taxon>Eukaryota</taxon>
        <taxon>Metazoa</taxon>
        <taxon>Spiralia</taxon>
        <taxon>Gnathifera</taxon>
        <taxon>Rotifera</taxon>
        <taxon>Eurotatoria</taxon>
        <taxon>Monogononta</taxon>
        <taxon>Pseudotrocha</taxon>
        <taxon>Ploima</taxon>
        <taxon>Brachionidae</taxon>
        <taxon>Brachionus</taxon>
    </lineage>
</organism>
<feature type="non-terminal residue" evidence="1">
    <location>
        <position position="1"/>
    </location>
</feature>
<name>A0A813Y726_9BILA</name>
<keyword evidence="2" id="KW-1185">Reference proteome</keyword>
<gene>
    <name evidence="1" type="ORF">OXX778_LOCUS10361</name>
</gene>
<protein>
    <submittedName>
        <fullName evidence="1">Uncharacterized protein</fullName>
    </submittedName>
</protein>
<reference evidence="1" key="1">
    <citation type="submission" date="2021-02" db="EMBL/GenBank/DDBJ databases">
        <authorList>
            <person name="Nowell W R."/>
        </authorList>
    </citation>
    <scope>NUCLEOTIDE SEQUENCE</scope>
    <source>
        <strain evidence="1">Ploen Becks lab</strain>
    </source>
</reference>
<proteinExistence type="predicted"/>
<dbReference type="AlphaFoldDB" id="A0A813Y726"/>
<evidence type="ECO:0000313" key="1">
    <source>
        <dbReference type="EMBL" id="CAF0879918.1"/>
    </source>
</evidence>
<evidence type="ECO:0000313" key="2">
    <source>
        <dbReference type="Proteomes" id="UP000663879"/>
    </source>
</evidence>
<sequence>NYLWNAIKSKNATNAMVRSALQKTLPGKTVGTATYNRLKHEIDYLN</sequence>
<dbReference type="Proteomes" id="UP000663879">
    <property type="component" value="Unassembled WGS sequence"/>
</dbReference>
<accession>A0A813Y726</accession>
<dbReference type="EMBL" id="CAJNOC010001633">
    <property type="protein sequence ID" value="CAF0879918.1"/>
    <property type="molecule type" value="Genomic_DNA"/>
</dbReference>
<comment type="caution">
    <text evidence="1">The sequence shown here is derived from an EMBL/GenBank/DDBJ whole genome shotgun (WGS) entry which is preliminary data.</text>
</comment>